<dbReference type="Gene3D" id="3.20.20.70">
    <property type="entry name" value="Aldolase class I"/>
    <property type="match status" value="1"/>
</dbReference>
<evidence type="ECO:0008006" key="3">
    <source>
        <dbReference type="Google" id="ProtNLM"/>
    </source>
</evidence>
<accession>A0A9D2NEZ3</accession>
<gene>
    <name evidence="1" type="ORF">H9761_04770</name>
</gene>
<dbReference type="SUPFAM" id="SSF51445">
    <property type="entry name" value="(Trans)glycosidases"/>
    <property type="match status" value="1"/>
</dbReference>
<reference evidence="1" key="1">
    <citation type="journal article" date="2021" name="PeerJ">
        <title>Extensive microbial diversity within the chicken gut microbiome revealed by metagenomics and culture.</title>
        <authorList>
            <person name="Gilroy R."/>
            <person name="Ravi A."/>
            <person name="Getino M."/>
            <person name="Pursley I."/>
            <person name="Horton D.L."/>
            <person name="Alikhan N.F."/>
            <person name="Baker D."/>
            <person name="Gharbi K."/>
            <person name="Hall N."/>
            <person name="Watson M."/>
            <person name="Adriaenssens E.M."/>
            <person name="Foster-Nyarko E."/>
            <person name="Jarju S."/>
            <person name="Secka A."/>
            <person name="Antonio M."/>
            <person name="Oren A."/>
            <person name="Chaudhuri R.R."/>
            <person name="La Ragione R."/>
            <person name="Hildebrand F."/>
            <person name="Pallen M.J."/>
        </authorList>
    </citation>
    <scope>NUCLEOTIDE SEQUENCE</scope>
    <source>
        <strain evidence="1">USAMLcec2-132</strain>
    </source>
</reference>
<name>A0A9D2NEZ3_9FIRM</name>
<evidence type="ECO:0000313" key="1">
    <source>
        <dbReference type="EMBL" id="HJC23001.1"/>
    </source>
</evidence>
<proteinExistence type="predicted"/>
<reference evidence="1" key="2">
    <citation type="submission" date="2021-04" db="EMBL/GenBank/DDBJ databases">
        <authorList>
            <person name="Gilroy R."/>
        </authorList>
    </citation>
    <scope>NUCLEOTIDE SEQUENCE</scope>
    <source>
        <strain evidence="1">USAMLcec2-132</strain>
    </source>
</reference>
<evidence type="ECO:0000313" key="2">
    <source>
        <dbReference type="Proteomes" id="UP000823891"/>
    </source>
</evidence>
<organism evidence="1 2">
    <name type="scientific">Candidatus Eisenbergiella merdavium</name>
    <dbReference type="NCBI Taxonomy" id="2838551"/>
    <lineage>
        <taxon>Bacteria</taxon>
        <taxon>Bacillati</taxon>
        <taxon>Bacillota</taxon>
        <taxon>Clostridia</taxon>
        <taxon>Lachnospirales</taxon>
        <taxon>Lachnospiraceae</taxon>
        <taxon>Eisenbergiella</taxon>
    </lineage>
</organism>
<protein>
    <recommendedName>
        <fullName evidence="3">Alpha-galactosidase</fullName>
    </recommendedName>
</protein>
<dbReference type="AlphaFoldDB" id="A0A9D2NEZ3"/>
<comment type="caution">
    <text evidence="1">The sequence shown here is derived from an EMBL/GenBank/DDBJ whole genome shotgun (WGS) entry which is preliminary data.</text>
</comment>
<dbReference type="InterPro" id="IPR017853">
    <property type="entry name" value="GH"/>
</dbReference>
<dbReference type="Proteomes" id="UP000823891">
    <property type="component" value="Unassembled WGS sequence"/>
</dbReference>
<dbReference type="InterPro" id="IPR013785">
    <property type="entry name" value="Aldolase_TIM"/>
</dbReference>
<sequence length="679" mass="75787">MMLEELVNQPFEARKLYRKQEPQIISQESCGRAGAEFLDNGTFFYLKDGERIHHGFSCAETEAGSRISTRTAALKSRSAQAVSDCLGNGRQIVSVYEEGGLTLTQKLTLYPEGDLVVQILLREEGKLTRTRYMVPFSAPYPSADGKRVFLSLDQKMLLVPYDNDMWLRYESCVPAAGRPSYDVTAVYDEDTLEGMVIGALDFDVWKNAVRWNSHDARSLIASCGIADGGTHDVCPHGIVEGWEVASARFVLSWQNDVRRGMEHYGDLCAKVCPARPWKNGRVPFGWNSYAALGGTLTVDHWKQAGEFMHDALPNYCDEEGVSYVNLDGAFGLDQNRIREIIDEIHARGQKAGWYAAPCNCPAALADLPVKGTDLRVKDLFLKDFDGRPLPPADNTVPFDVTHPVWEAYARKNIRILTGLGVDYIKIDFLTHGSVEGDHYIKNVTGRMALNRVYRLLQEEIDACGREIFVSLSIAPLFPYFLGNARRCCCDSFGHYDDVRYVLNALNFAWWTNGRIYRYNDPDHVPLYHSVIDGREATSENEARSRYYSAVISGTVMMLSDNYGPDGDPQIIEECRRRALALANDAAANRLARLGKAFVPVELRDGTTPFYTLSHEGRHYAAVFNFSAQTAGLSFDARKGGLPAKGSFSDIHGGERTPYDGRLSVTLDGHDAVILEVFPE</sequence>
<dbReference type="EMBL" id="DWWS01000018">
    <property type="protein sequence ID" value="HJC23001.1"/>
    <property type="molecule type" value="Genomic_DNA"/>
</dbReference>